<dbReference type="EMBL" id="BAAAPM010000003">
    <property type="protein sequence ID" value="GAA1718569.1"/>
    <property type="molecule type" value="Genomic_DNA"/>
</dbReference>
<comment type="caution">
    <text evidence="4">The sequence shown here is derived from an EMBL/GenBank/DDBJ whole genome shotgun (WGS) entry which is preliminary data.</text>
</comment>
<feature type="transmembrane region" description="Helical" evidence="2">
    <location>
        <begin position="150"/>
        <end position="171"/>
    </location>
</feature>
<evidence type="ECO:0000313" key="4">
    <source>
        <dbReference type="EMBL" id="GAA1718569.1"/>
    </source>
</evidence>
<sequence length="217" mass="24141">MLGRGVPHGRAAARPAQGVPNTARMSSAPVTVAIHRAVSPDRVPEVTAWVQAGVRLANRWDGFLGSGWIRAAEGAGDWIMLYRFADAARLEAWERSDQRLRWLADGEGLVEERRVERRTGIEGWFEPPVRQDEPTGPPLLPAPPRWKQSVAIWLGFFPVNLAFTALVGWLAPPFEELDVVLRVLASTLVLTPVMSFWVLPWVTGRLSGWLHATSRRA</sequence>
<dbReference type="Pfam" id="PF03992">
    <property type="entry name" value="ABM"/>
    <property type="match status" value="1"/>
</dbReference>
<dbReference type="InterPro" id="IPR007138">
    <property type="entry name" value="ABM_dom"/>
</dbReference>
<accession>A0ABN2J5S3</accession>
<dbReference type="SUPFAM" id="SSF54909">
    <property type="entry name" value="Dimeric alpha+beta barrel"/>
    <property type="match status" value="1"/>
</dbReference>
<reference evidence="4 5" key="1">
    <citation type="journal article" date="2019" name="Int. J. Syst. Evol. Microbiol.">
        <title>The Global Catalogue of Microorganisms (GCM) 10K type strain sequencing project: providing services to taxonomists for standard genome sequencing and annotation.</title>
        <authorList>
            <consortium name="The Broad Institute Genomics Platform"/>
            <consortium name="The Broad Institute Genome Sequencing Center for Infectious Disease"/>
            <person name="Wu L."/>
            <person name="Ma J."/>
        </authorList>
    </citation>
    <scope>NUCLEOTIDE SEQUENCE [LARGE SCALE GENOMIC DNA]</scope>
    <source>
        <strain evidence="4 5">JCM 15589</strain>
    </source>
</reference>
<organism evidence="4 5">
    <name type="scientific">Isoptericola hypogeus</name>
    <dbReference type="NCBI Taxonomy" id="300179"/>
    <lineage>
        <taxon>Bacteria</taxon>
        <taxon>Bacillati</taxon>
        <taxon>Actinomycetota</taxon>
        <taxon>Actinomycetes</taxon>
        <taxon>Micrococcales</taxon>
        <taxon>Promicromonosporaceae</taxon>
        <taxon>Isoptericola</taxon>
    </lineage>
</organism>
<feature type="domain" description="ABM" evidence="3">
    <location>
        <begin position="29"/>
        <end position="102"/>
    </location>
</feature>
<dbReference type="InterPro" id="IPR011008">
    <property type="entry name" value="Dimeric_a/b-barrel"/>
</dbReference>
<dbReference type="Gene3D" id="3.30.70.100">
    <property type="match status" value="1"/>
</dbReference>
<keyword evidence="5" id="KW-1185">Reference proteome</keyword>
<dbReference type="Proteomes" id="UP001501138">
    <property type="component" value="Unassembled WGS sequence"/>
</dbReference>
<dbReference type="PANTHER" id="PTHR40057:SF1">
    <property type="entry name" value="SLR1162 PROTEIN"/>
    <property type="match status" value="1"/>
</dbReference>
<gene>
    <name evidence="4" type="ORF">GCM10009809_13050</name>
</gene>
<evidence type="ECO:0000256" key="1">
    <source>
        <dbReference type="SAM" id="MobiDB-lite"/>
    </source>
</evidence>
<feature type="region of interest" description="Disordered" evidence="1">
    <location>
        <begin position="1"/>
        <end position="24"/>
    </location>
</feature>
<dbReference type="PANTHER" id="PTHR40057">
    <property type="entry name" value="SLR1162 PROTEIN"/>
    <property type="match status" value="1"/>
</dbReference>
<keyword evidence="2" id="KW-1133">Transmembrane helix</keyword>
<dbReference type="InterPro" id="IPR038762">
    <property type="entry name" value="ABM_predict"/>
</dbReference>
<evidence type="ECO:0000256" key="2">
    <source>
        <dbReference type="SAM" id="Phobius"/>
    </source>
</evidence>
<evidence type="ECO:0000313" key="5">
    <source>
        <dbReference type="Proteomes" id="UP001501138"/>
    </source>
</evidence>
<name>A0ABN2J5S3_9MICO</name>
<keyword evidence="2" id="KW-0812">Transmembrane</keyword>
<protein>
    <recommendedName>
        <fullName evidence="3">ABM domain-containing protein</fullName>
    </recommendedName>
</protein>
<keyword evidence="2" id="KW-0472">Membrane</keyword>
<proteinExistence type="predicted"/>
<feature type="transmembrane region" description="Helical" evidence="2">
    <location>
        <begin position="183"/>
        <end position="202"/>
    </location>
</feature>
<evidence type="ECO:0000259" key="3">
    <source>
        <dbReference type="Pfam" id="PF03992"/>
    </source>
</evidence>